<dbReference type="GO" id="GO:0008999">
    <property type="term" value="F:protein-N-terminal-alanine acetyltransferase activity"/>
    <property type="evidence" value="ECO:0007669"/>
    <property type="project" value="TreeGrafter"/>
</dbReference>
<dbReference type="SUPFAM" id="SSF55729">
    <property type="entry name" value="Acyl-CoA N-acyltransferases (Nat)"/>
    <property type="match status" value="1"/>
</dbReference>
<dbReference type="Proteomes" id="UP000268084">
    <property type="component" value="Chromosome"/>
</dbReference>
<keyword evidence="2" id="KW-0808">Transferase</keyword>
<dbReference type="InterPro" id="IPR000182">
    <property type="entry name" value="GNAT_dom"/>
</dbReference>
<gene>
    <name evidence="2" type="ORF">EH165_00950</name>
</gene>
<dbReference type="Pfam" id="PF13302">
    <property type="entry name" value="Acetyltransf_3"/>
    <property type="match status" value="1"/>
</dbReference>
<organism evidence="2 3">
    <name type="scientific">Nakamurella antarctica</name>
    <dbReference type="NCBI Taxonomy" id="1902245"/>
    <lineage>
        <taxon>Bacteria</taxon>
        <taxon>Bacillati</taxon>
        <taxon>Actinomycetota</taxon>
        <taxon>Actinomycetes</taxon>
        <taxon>Nakamurellales</taxon>
        <taxon>Nakamurellaceae</taxon>
        <taxon>Nakamurella</taxon>
    </lineage>
</organism>
<dbReference type="OrthoDB" id="9799321at2"/>
<sequence>MYLQVSACWCVHRSSTPPSRTVGSSQNYRHWVYTIPADHRFFGGGAGIVVFWGVLSRARWRMHSIRLAVRSCSPLVCGAMTDPGTTAASAHRLPKQTQRYGLDLHLWQPEEAAALHAVIPANVDHLRPYMAWIALEPQTLDQRRELLETWAADWASGGDLTVGIWRAGQLVGSGGLHRRPGPGGLEIGYWVARDHLNQGIATAASRALTDLAFTVPGIERVQITHDVNNLASARIPATLGFRRLPDRPSCIAQGPAGTGIEGLWQVTKDEWRVH</sequence>
<evidence type="ECO:0000313" key="3">
    <source>
        <dbReference type="Proteomes" id="UP000268084"/>
    </source>
</evidence>
<keyword evidence="3" id="KW-1185">Reference proteome</keyword>
<dbReference type="Gene3D" id="3.40.630.30">
    <property type="match status" value="1"/>
</dbReference>
<dbReference type="KEGG" id="nak:EH165_00950"/>
<dbReference type="GO" id="GO:0005737">
    <property type="term" value="C:cytoplasm"/>
    <property type="evidence" value="ECO:0007669"/>
    <property type="project" value="TreeGrafter"/>
</dbReference>
<dbReference type="PROSITE" id="PS51186">
    <property type="entry name" value="GNAT"/>
    <property type="match status" value="1"/>
</dbReference>
<accession>A0A3G8ZHV9</accession>
<dbReference type="GO" id="GO:1990189">
    <property type="term" value="F:protein N-terminal-serine acetyltransferase activity"/>
    <property type="evidence" value="ECO:0007669"/>
    <property type="project" value="TreeGrafter"/>
</dbReference>
<protein>
    <submittedName>
        <fullName evidence="2">N-acetyltransferase</fullName>
    </submittedName>
</protein>
<evidence type="ECO:0000313" key="2">
    <source>
        <dbReference type="EMBL" id="AZI56949.1"/>
    </source>
</evidence>
<dbReference type="InterPro" id="IPR016181">
    <property type="entry name" value="Acyl_CoA_acyltransferase"/>
</dbReference>
<dbReference type="EMBL" id="CP034170">
    <property type="protein sequence ID" value="AZI56949.1"/>
    <property type="molecule type" value="Genomic_DNA"/>
</dbReference>
<dbReference type="AlphaFoldDB" id="A0A3G8ZHV9"/>
<reference evidence="2 3" key="1">
    <citation type="submission" date="2018-11" db="EMBL/GenBank/DDBJ databases">
        <authorList>
            <person name="Da X."/>
        </authorList>
    </citation>
    <scope>NUCLEOTIDE SEQUENCE [LARGE SCALE GENOMIC DNA]</scope>
    <source>
        <strain evidence="2 3">S14-144</strain>
    </source>
</reference>
<dbReference type="PANTHER" id="PTHR43441">
    <property type="entry name" value="RIBOSOMAL-PROTEIN-SERINE ACETYLTRANSFERASE"/>
    <property type="match status" value="1"/>
</dbReference>
<dbReference type="InterPro" id="IPR051908">
    <property type="entry name" value="Ribosomal_N-acetyltransferase"/>
</dbReference>
<feature type="domain" description="N-acetyltransferase" evidence="1">
    <location>
        <begin position="113"/>
        <end position="269"/>
    </location>
</feature>
<dbReference type="PANTHER" id="PTHR43441:SF3">
    <property type="entry name" value="ACETYLTRANSFERASE"/>
    <property type="match status" value="1"/>
</dbReference>
<reference evidence="2 3" key="2">
    <citation type="submission" date="2018-12" db="EMBL/GenBank/DDBJ databases">
        <title>Nakamurella antarcticus sp. nov., isolated from Antarctica South Shetland Islands soil.</title>
        <authorList>
            <person name="Peng F."/>
        </authorList>
    </citation>
    <scope>NUCLEOTIDE SEQUENCE [LARGE SCALE GENOMIC DNA]</scope>
    <source>
        <strain evidence="2 3">S14-144</strain>
    </source>
</reference>
<name>A0A3G8ZHV9_9ACTN</name>
<evidence type="ECO:0000259" key="1">
    <source>
        <dbReference type="PROSITE" id="PS51186"/>
    </source>
</evidence>
<proteinExistence type="predicted"/>